<dbReference type="AlphaFoldDB" id="A0A8J6DX96"/>
<sequence>MHVFRELLIDVCVGESLRHRLGRQIVALAALELWKPAVAACPGTATSCTLCKRGVGPLNSGISGFPPPAELREWSLPERGRLEEPGQSAKFVALDQLQLMDPWRAEVRAPDTSSRPPSTDAGTAEFCSREASGQSRSLAELRALEAEIATLQRACDELPAPLGDAPRARKSFKEIHQSNSEGWESSKDLSSYVGHLESELKFLSTLTGINIKTYSKKTEELKSTEIAENSIKKVLQRHRLSGNCDMITFQLEFQILEM</sequence>
<gene>
    <name evidence="1" type="ORF">J0S82_009801</name>
</gene>
<protein>
    <submittedName>
        <fullName evidence="1">Centromere protein P</fullName>
    </submittedName>
</protein>
<dbReference type="InterPro" id="IPR027801">
    <property type="entry name" value="CENP-P"/>
</dbReference>
<evidence type="ECO:0000313" key="1">
    <source>
        <dbReference type="EMBL" id="KAG8524034.1"/>
    </source>
</evidence>
<keyword evidence="2" id="KW-1185">Reference proteome</keyword>
<proteinExistence type="predicted"/>
<dbReference type="Pfam" id="PF13096">
    <property type="entry name" value="CENP-P"/>
    <property type="match status" value="1"/>
</dbReference>
<dbReference type="GO" id="GO:0000775">
    <property type="term" value="C:chromosome, centromeric region"/>
    <property type="evidence" value="ECO:0007669"/>
    <property type="project" value="InterPro"/>
</dbReference>
<comment type="caution">
    <text evidence="1">The sequence shown here is derived from an EMBL/GenBank/DDBJ whole genome shotgun (WGS) entry which is preliminary data.</text>
</comment>
<name>A0A8J6DX96_GALPY</name>
<dbReference type="PANTHER" id="PTHR28577:SF1">
    <property type="entry name" value="CENTROMERE PROTEIN P"/>
    <property type="match status" value="1"/>
</dbReference>
<dbReference type="OrthoDB" id="5976950at2759"/>
<reference evidence="1" key="1">
    <citation type="journal article" date="2021" name="Evol. Appl.">
        <title>The genome of the Pyrenean desman and the effects of bottlenecks and inbreeding on the genomic landscape of an endangered species.</title>
        <authorList>
            <person name="Escoda L."/>
            <person name="Castresana J."/>
        </authorList>
    </citation>
    <scope>NUCLEOTIDE SEQUENCE</scope>
    <source>
        <strain evidence="1">IBE-C5619</strain>
    </source>
</reference>
<accession>A0A8J6DX96</accession>
<organism evidence="1 2">
    <name type="scientific">Galemys pyrenaicus</name>
    <name type="common">Iberian desman</name>
    <name type="synonym">Pyrenean desman</name>
    <dbReference type="NCBI Taxonomy" id="202257"/>
    <lineage>
        <taxon>Eukaryota</taxon>
        <taxon>Metazoa</taxon>
        <taxon>Chordata</taxon>
        <taxon>Craniata</taxon>
        <taxon>Vertebrata</taxon>
        <taxon>Euteleostomi</taxon>
        <taxon>Mammalia</taxon>
        <taxon>Eutheria</taxon>
        <taxon>Laurasiatheria</taxon>
        <taxon>Eulipotyphla</taxon>
        <taxon>Talpidae</taxon>
        <taxon>Galemys</taxon>
    </lineage>
</organism>
<dbReference type="PANTHER" id="PTHR28577">
    <property type="entry name" value="CENTROMERE PROTEIN P"/>
    <property type="match status" value="1"/>
</dbReference>
<evidence type="ECO:0000313" key="2">
    <source>
        <dbReference type="Proteomes" id="UP000700334"/>
    </source>
</evidence>
<dbReference type="GO" id="GO:0005634">
    <property type="term" value="C:nucleus"/>
    <property type="evidence" value="ECO:0007669"/>
    <property type="project" value="TreeGrafter"/>
</dbReference>
<dbReference type="EMBL" id="JAGFMF010011396">
    <property type="protein sequence ID" value="KAG8524034.1"/>
    <property type="molecule type" value="Genomic_DNA"/>
</dbReference>
<dbReference type="GO" id="GO:0034080">
    <property type="term" value="P:CENP-A containing chromatin assembly"/>
    <property type="evidence" value="ECO:0007669"/>
    <property type="project" value="InterPro"/>
</dbReference>
<dbReference type="Proteomes" id="UP000700334">
    <property type="component" value="Unassembled WGS sequence"/>
</dbReference>
<feature type="non-terminal residue" evidence="1">
    <location>
        <position position="258"/>
    </location>
</feature>